<dbReference type="FunFam" id="3.40.50.300:FF:000127">
    <property type="entry name" value="Ribose import ATP-binding protein RbsA"/>
    <property type="match status" value="1"/>
</dbReference>
<dbReference type="InterPro" id="IPR003439">
    <property type="entry name" value="ABC_transporter-like_ATP-bd"/>
</dbReference>
<dbReference type="InterPro" id="IPR017871">
    <property type="entry name" value="ABC_transporter-like_CS"/>
</dbReference>
<comment type="subcellular location">
    <subcellularLocation>
        <location evidence="1">Cell membrane</location>
        <topology evidence="1">Peripheral membrane protein</topology>
    </subcellularLocation>
</comment>
<dbReference type="PANTHER" id="PTHR43790">
    <property type="entry name" value="CARBOHYDRATE TRANSPORT ATP-BINDING PROTEIN MG119-RELATED"/>
    <property type="match status" value="1"/>
</dbReference>
<dbReference type="GeneID" id="56028763"/>
<dbReference type="EMBL" id="CP058529">
    <property type="protein sequence ID" value="QLG27493.1"/>
    <property type="molecule type" value="Genomic_DNA"/>
</dbReference>
<keyword evidence="3" id="KW-1003">Cell membrane</keyword>
<dbReference type="InterPro" id="IPR027417">
    <property type="entry name" value="P-loop_NTPase"/>
</dbReference>
<evidence type="ECO:0000256" key="9">
    <source>
        <dbReference type="SAM" id="MobiDB-lite"/>
    </source>
</evidence>
<evidence type="ECO:0000256" key="3">
    <source>
        <dbReference type="ARBA" id="ARBA00022475"/>
    </source>
</evidence>
<keyword evidence="8" id="KW-0472">Membrane</keyword>
<gene>
    <name evidence="11" type="ORF">HUG10_07980</name>
</gene>
<keyword evidence="4" id="KW-0677">Repeat</keyword>
<dbReference type="SUPFAM" id="SSF52540">
    <property type="entry name" value="P-loop containing nucleoside triphosphate hydrolases"/>
    <property type="match status" value="2"/>
</dbReference>
<evidence type="ECO:0000256" key="2">
    <source>
        <dbReference type="ARBA" id="ARBA00022448"/>
    </source>
</evidence>
<dbReference type="SMART" id="SM00382">
    <property type="entry name" value="AAA"/>
    <property type="match status" value="2"/>
</dbReference>
<dbReference type="Pfam" id="PF00005">
    <property type="entry name" value="ABC_tran"/>
    <property type="match status" value="2"/>
</dbReference>
<evidence type="ECO:0000256" key="4">
    <source>
        <dbReference type="ARBA" id="ARBA00022737"/>
    </source>
</evidence>
<dbReference type="RefSeq" id="WP_179169068.1">
    <property type="nucleotide sequence ID" value="NZ_CP058529.1"/>
</dbReference>
<sequence length="558" mass="59874">MTEAVRLDGITKRFPGVVANDDVTLSVERGTVHALLGENGAGKTTLMNVLYGLYDPTEGEVYVDGDGLETDEDGEYADPPRRFDSPRDAIDAGVGMIHQHFMLVDPMTVAENITLGNEPRKWGGLAIDRDAARAAVLDLSERYGFDVEPDATVADVSVGVQQRVEILKALYRGADVLILDEPTAVLTPQEVEDLFGVLEELTEQGKTVIFITHKLGEALEAADEVTVLRDGRNVGSVRTDDTSREELAELMVGREVVLETDSAPADPGGPILDVSGVSATDDRDVTAVDDVSFTLHEGEVFGIAGVDGNGQSELVDVITGLREPEAGSVTLAGRDVTEASRRERTRSGMAYIPEDRQERGLVMDFDLTENGVLGSQHDEPFARGGRLDWEHAGDHAEDVIAEYDVRPPDAAATAKSLSGGNQQKFIVGREFAREPTCLVASHPTRGVDIGSTEFIHDRLVDLRDDGRGVLLVSSKLDEVRGLSDRLAVMYRGRIVAVVDPDEVTEEQLGLLMAGEEPESVPHASTGAVTEGGSPGRTSESDEVGDPSRDPGSGEVSHE</sequence>
<name>A0A7D5GZH0_9EURY</name>
<keyword evidence="7" id="KW-1278">Translocase</keyword>
<dbReference type="InterPro" id="IPR050107">
    <property type="entry name" value="ABC_carbohydrate_import_ATPase"/>
</dbReference>
<dbReference type="PANTHER" id="PTHR43790:SF9">
    <property type="entry name" value="GALACTOFURANOSE TRANSPORTER ATP-BINDING PROTEIN YTFR"/>
    <property type="match status" value="1"/>
</dbReference>
<keyword evidence="2" id="KW-0813">Transport</keyword>
<evidence type="ECO:0000313" key="12">
    <source>
        <dbReference type="Proteomes" id="UP000509750"/>
    </source>
</evidence>
<feature type="domain" description="ABC transporter" evidence="10">
    <location>
        <begin position="5"/>
        <end position="255"/>
    </location>
</feature>
<dbReference type="CDD" id="cd03216">
    <property type="entry name" value="ABC_Carb_Monos_I"/>
    <property type="match status" value="1"/>
</dbReference>
<dbReference type="CDD" id="cd03215">
    <property type="entry name" value="ABC_Carb_Monos_II"/>
    <property type="match status" value="1"/>
</dbReference>
<dbReference type="Gene3D" id="3.40.50.300">
    <property type="entry name" value="P-loop containing nucleotide triphosphate hydrolases"/>
    <property type="match status" value="2"/>
</dbReference>
<protein>
    <submittedName>
        <fullName evidence="11">ABC transporter ATP-binding protein</fullName>
    </submittedName>
</protein>
<dbReference type="GO" id="GO:0005524">
    <property type="term" value="F:ATP binding"/>
    <property type="evidence" value="ECO:0007669"/>
    <property type="project" value="UniProtKB-KW"/>
</dbReference>
<dbReference type="GO" id="GO:0016887">
    <property type="term" value="F:ATP hydrolysis activity"/>
    <property type="evidence" value="ECO:0007669"/>
    <property type="project" value="InterPro"/>
</dbReference>
<dbReference type="GO" id="GO:0005886">
    <property type="term" value="C:plasma membrane"/>
    <property type="evidence" value="ECO:0007669"/>
    <property type="project" value="UniProtKB-SubCell"/>
</dbReference>
<reference evidence="11 12" key="1">
    <citation type="submission" date="2020-07" db="EMBL/GenBank/DDBJ databases">
        <title>Gai3-2, isolated from salt lake.</title>
        <authorList>
            <person name="Cui H."/>
            <person name="Shi X."/>
        </authorList>
    </citation>
    <scope>NUCLEOTIDE SEQUENCE [LARGE SCALE GENOMIC DNA]</scope>
    <source>
        <strain evidence="11 12">Gai3-2</strain>
    </source>
</reference>
<dbReference type="OrthoDB" id="18209at2157"/>
<evidence type="ECO:0000259" key="10">
    <source>
        <dbReference type="PROSITE" id="PS50893"/>
    </source>
</evidence>
<keyword evidence="5" id="KW-0547">Nucleotide-binding</keyword>
<evidence type="ECO:0000313" key="11">
    <source>
        <dbReference type="EMBL" id="QLG27493.1"/>
    </source>
</evidence>
<dbReference type="PROSITE" id="PS00211">
    <property type="entry name" value="ABC_TRANSPORTER_1"/>
    <property type="match status" value="1"/>
</dbReference>
<evidence type="ECO:0000256" key="6">
    <source>
        <dbReference type="ARBA" id="ARBA00022840"/>
    </source>
</evidence>
<organism evidence="11 12">
    <name type="scientific">Halorarum halophilum</name>
    <dbReference type="NCBI Taxonomy" id="2743090"/>
    <lineage>
        <taxon>Archaea</taxon>
        <taxon>Methanobacteriati</taxon>
        <taxon>Methanobacteriota</taxon>
        <taxon>Stenosarchaea group</taxon>
        <taxon>Halobacteria</taxon>
        <taxon>Halobacteriales</taxon>
        <taxon>Haloferacaceae</taxon>
        <taxon>Halorarum</taxon>
    </lineage>
</organism>
<feature type="domain" description="ABC transporter" evidence="10">
    <location>
        <begin position="272"/>
        <end position="516"/>
    </location>
</feature>
<keyword evidence="12" id="KW-1185">Reference proteome</keyword>
<dbReference type="InterPro" id="IPR003593">
    <property type="entry name" value="AAA+_ATPase"/>
</dbReference>
<evidence type="ECO:0000256" key="5">
    <source>
        <dbReference type="ARBA" id="ARBA00022741"/>
    </source>
</evidence>
<accession>A0A7D5GZH0</accession>
<feature type="region of interest" description="Disordered" evidence="9">
    <location>
        <begin position="513"/>
        <end position="558"/>
    </location>
</feature>
<evidence type="ECO:0000256" key="7">
    <source>
        <dbReference type="ARBA" id="ARBA00022967"/>
    </source>
</evidence>
<dbReference type="PROSITE" id="PS50893">
    <property type="entry name" value="ABC_TRANSPORTER_2"/>
    <property type="match status" value="2"/>
</dbReference>
<proteinExistence type="predicted"/>
<keyword evidence="6 11" id="KW-0067">ATP-binding</keyword>
<dbReference type="AlphaFoldDB" id="A0A7D5GZH0"/>
<dbReference type="Proteomes" id="UP000509750">
    <property type="component" value="Chromosome"/>
</dbReference>
<dbReference type="KEGG" id="halg:HUG10_07980"/>
<evidence type="ECO:0000256" key="1">
    <source>
        <dbReference type="ARBA" id="ARBA00004202"/>
    </source>
</evidence>
<evidence type="ECO:0000256" key="8">
    <source>
        <dbReference type="ARBA" id="ARBA00023136"/>
    </source>
</evidence>